<keyword evidence="4" id="KW-1185">Reference proteome</keyword>
<evidence type="ECO:0000313" key="3">
    <source>
        <dbReference type="EMBL" id="WEF51197.1"/>
    </source>
</evidence>
<feature type="chain" id="PRO_5046330271" evidence="2">
    <location>
        <begin position="46"/>
        <end position="246"/>
    </location>
</feature>
<name>A0ABY8BSB2_AFICR</name>
<dbReference type="EMBL" id="CP113162">
    <property type="protein sequence ID" value="WEF51197.1"/>
    <property type="molecule type" value="Genomic_DNA"/>
</dbReference>
<feature type="compositionally biased region" description="Basic and acidic residues" evidence="1">
    <location>
        <begin position="232"/>
        <end position="246"/>
    </location>
</feature>
<protein>
    <submittedName>
        <fullName evidence="3">Uncharacterized protein</fullName>
    </submittedName>
</protein>
<feature type="compositionally biased region" description="Basic and acidic residues" evidence="1">
    <location>
        <begin position="196"/>
        <end position="208"/>
    </location>
</feature>
<feature type="compositionally biased region" description="Basic and acidic residues" evidence="1">
    <location>
        <begin position="113"/>
        <end position="123"/>
    </location>
</feature>
<evidence type="ECO:0000256" key="2">
    <source>
        <dbReference type="SAM" id="SignalP"/>
    </source>
</evidence>
<evidence type="ECO:0000256" key="1">
    <source>
        <dbReference type="SAM" id="MobiDB-lite"/>
    </source>
</evidence>
<feature type="signal peptide" evidence="2">
    <location>
        <begin position="1"/>
        <end position="45"/>
    </location>
</feature>
<keyword evidence="2" id="KW-0732">Signal</keyword>
<feature type="region of interest" description="Disordered" evidence="1">
    <location>
        <begin position="92"/>
        <end position="174"/>
    </location>
</feature>
<dbReference type="RefSeq" id="WP_275246805.1">
    <property type="nucleotide sequence ID" value="NZ_BAABDX010000001.1"/>
</dbReference>
<feature type="region of interest" description="Disordered" evidence="1">
    <location>
        <begin position="190"/>
        <end position="246"/>
    </location>
</feature>
<proteinExistence type="predicted"/>
<evidence type="ECO:0000313" key="4">
    <source>
        <dbReference type="Proteomes" id="UP001213907"/>
    </source>
</evidence>
<sequence>MISLRSDDTFAAKPALSKAALTRLFRVTGIACALTLAIAASAAYAQDDEEQQPEMSFEHKMIDGLLRGLGGQSMEDNNKGIVYRERSPLVIPSKLDLPPPASSKTPTAANWPKDPDVQARKEAIAASNQPGPDWDQAKRPLMPSELAKRPSSKKSSTALTDDRPGMDNSNYNLLSPSQLGFKNSMMSDLFGGGKGETAKFVKEPERSELSQPPAGYQTPSPNYAYGAGSMESKTKTEYNPIFDKRN</sequence>
<reference evidence="3 4" key="1">
    <citation type="submission" date="2022-11" db="EMBL/GenBank/DDBJ databases">
        <authorList>
            <person name="Siebert D."/>
            <person name="Busche T."/>
            <person name="Saydam E."/>
            <person name="Kalinowski J."/>
            <person name="Ruckert C."/>
            <person name="Blombach B."/>
        </authorList>
    </citation>
    <scope>NUCLEOTIDE SEQUENCE [LARGE SCALE GENOMIC DNA]</scope>
    <source>
        <strain evidence="3 4">DSM 1083</strain>
    </source>
</reference>
<dbReference type="Proteomes" id="UP001213907">
    <property type="component" value="Chromosome"/>
</dbReference>
<gene>
    <name evidence="3" type="ORF">AFIC_002771</name>
</gene>
<organism evidence="3 4">
    <name type="scientific">Afipia carboxydohydrogena</name>
    <name type="common">Pseudomonas carboxydohydrogena</name>
    <dbReference type="NCBI Taxonomy" id="290"/>
    <lineage>
        <taxon>Bacteria</taxon>
        <taxon>Pseudomonadati</taxon>
        <taxon>Pseudomonadota</taxon>
        <taxon>Alphaproteobacteria</taxon>
        <taxon>Hyphomicrobiales</taxon>
        <taxon>Nitrobacteraceae</taxon>
        <taxon>Afipia</taxon>
    </lineage>
</organism>
<accession>A0ABY8BSB2</accession>